<proteinExistence type="predicted"/>
<dbReference type="EMBL" id="FORX01000012">
    <property type="protein sequence ID" value="SFK03132.1"/>
    <property type="molecule type" value="Genomic_DNA"/>
</dbReference>
<dbReference type="Proteomes" id="UP000198635">
    <property type="component" value="Unassembled WGS sequence"/>
</dbReference>
<evidence type="ECO:0008006" key="3">
    <source>
        <dbReference type="Google" id="ProtNLM"/>
    </source>
</evidence>
<sequence length="103" mass="12108">MLKRTNREFWHAAGYWGNVGTARRMRMNAMTKLDMRNTMDFFGMLTAYALIKRLEAGESMLILANDRAFLPDLRRVHPDCSFQLVPPHELKEGDDYLFQVRKI</sequence>
<dbReference type="InterPro" id="IPR036868">
    <property type="entry name" value="TusA-like_sf"/>
</dbReference>
<gene>
    <name evidence="1" type="ORF">SAMN04488082_11261</name>
</gene>
<dbReference type="SUPFAM" id="SSF64307">
    <property type="entry name" value="SirA-like"/>
    <property type="match status" value="1"/>
</dbReference>
<keyword evidence="2" id="KW-1185">Reference proteome</keyword>
<name>A0A1I3W6S3_9BACT</name>
<dbReference type="STRING" id="52560.SAMN04488082_11261"/>
<evidence type="ECO:0000313" key="2">
    <source>
        <dbReference type="Proteomes" id="UP000198635"/>
    </source>
</evidence>
<dbReference type="AlphaFoldDB" id="A0A1I3W6S3"/>
<accession>A0A1I3W6S3</accession>
<reference evidence="2" key="1">
    <citation type="submission" date="2016-10" db="EMBL/GenBank/DDBJ databases">
        <authorList>
            <person name="Varghese N."/>
            <person name="Submissions S."/>
        </authorList>
    </citation>
    <scope>NUCLEOTIDE SEQUENCE [LARGE SCALE GENOMIC DNA]</scope>
    <source>
        <strain evidence="2">DSM 5918</strain>
    </source>
</reference>
<evidence type="ECO:0000313" key="1">
    <source>
        <dbReference type="EMBL" id="SFK03132.1"/>
    </source>
</evidence>
<protein>
    <recommendedName>
        <fullName evidence="3">TusA-related sulfurtransferase</fullName>
    </recommendedName>
</protein>
<organism evidence="1 2">
    <name type="scientific">Desulfomicrobium apsheronum</name>
    <dbReference type="NCBI Taxonomy" id="52560"/>
    <lineage>
        <taxon>Bacteria</taxon>
        <taxon>Pseudomonadati</taxon>
        <taxon>Thermodesulfobacteriota</taxon>
        <taxon>Desulfovibrionia</taxon>
        <taxon>Desulfovibrionales</taxon>
        <taxon>Desulfomicrobiaceae</taxon>
        <taxon>Desulfomicrobium</taxon>
    </lineage>
</organism>